<dbReference type="RefSeq" id="WP_096487632.1">
    <property type="nucleotide sequence ID" value="NZ_AP014809.1"/>
</dbReference>
<dbReference type="EMBL" id="AP014809">
    <property type="protein sequence ID" value="BAU93998.1"/>
    <property type="molecule type" value="Genomic_DNA"/>
</dbReference>
<evidence type="ECO:0000313" key="3">
    <source>
        <dbReference type="Proteomes" id="UP000218288"/>
    </source>
</evidence>
<dbReference type="OrthoDB" id="8004084at2"/>
<dbReference type="AlphaFoldDB" id="A0A169RJI4"/>
<protein>
    <submittedName>
        <fullName evidence="2">Uncharacterized protein</fullName>
    </submittedName>
</protein>
<feature type="transmembrane region" description="Helical" evidence="1">
    <location>
        <begin position="31"/>
        <end position="55"/>
    </location>
</feature>
<reference evidence="2 3" key="1">
    <citation type="journal article" date="2016" name="Genome Announc.">
        <title>Complete Genome Sequence of Methylobacterium populi P-1M, Isolated from Pink-Pigmented Household Biofilm.</title>
        <authorList>
            <person name="Morohoshi T."/>
            <person name="Ikeda T."/>
        </authorList>
    </citation>
    <scope>NUCLEOTIDE SEQUENCE [LARGE SCALE GENOMIC DNA]</scope>
    <source>
        <strain evidence="2 3">P-1M</strain>
    </source>
</reference>
<organism evidence="2 3">
    <name type="scientific">Methylorubrum populi</name>
    <dbReference type="NCBI Taxonomy" id="223967"/>
    <lineage>
        <taxon>Bacteria</taxon>
        <taxon>Pseudomonadati</taxon>
        <taxon>Pseudomonadota</taxon>
        <taxon>Alphaproteobacteria</taxon>
        <taxon>Hyphomicrobiales</taxon>
        <taxon>Methylobacteriaceae</taxon>
        <taxon>Methylorubrum</taxon>
    </lineage>
</organism>
<keyword evidence="1" id="KW-0812">Transmembrane</keyword>
<accession>A0A169RJI4</accession>
<keyword evidence="1" id="KW-1133">Transmembrane helix</keyword>
<dbReference type="Proteomes" id="UP000218288">
    <property type="component" value="Chromosome"/>
</dbReference>
<evidence type="ECO:0000313" key="2">
    <source>
        <dbReference type="EMBL" id="BAU93998.1"/>
    </source>
</evidence>
<proteinExistence type="predicted"/>
<evidence type="ECO:0000256" key="1">
    <source>
        <dbReference type="SAM" id="Phobius"/>
    </source>
</evidence>
<keyword evidence="1" id="KW-0472">Membrane</keyword>
<sequence>MSVLHLLPLLAFLAPMPPIRPEPPSSRPMPEWFPAFIMGMTVFIMVAPMIAIWGFHRSERSFRSTCEAAGGQVVHASLADEAVRCRRF</sequence>
<name>A0A169RJI4_9HYPH</name>
<gene>
    <name evidence="2" type="ORF">MPPM_5393</name>
</gene>